<dbReference type="KEGG" id="more:E1B28_005947"/>
<dbReference type="OrthoDB" id="445826at2759"/>
<dbReference type="GeneID" id="66075023"/>
<protein>
    <submittedName>
        <fullName evidence="2">Uncharacterized protein</fullName>
    </submittedName>
</protein>
<name>A0A9P7S4R2_9AGAR</name>
<dbReference type="RefSeq" id="XP_043011638.1">
    <property type="nucleotide sequence ID" value="XM_043150550.1"/>
</dbReference>
<proteinExistence type="predicted"/>
<dbReference type="Proteomes" id="UP001049176">
    <property type="component" value="Chromosome 3"/>
</dbReference>
<evidence type="ECO:0000313" key="2">
    <source>
        <dbReference type="EMBL" id="KAG7095168.1"/>
    </source>
</evidence>
<dbReference type="Gene3D" id="3.60.10.10">
    <property type="entry name" value="Endonuclease/exonuclease/phosphatase"/>
    <property type="match status" value="1"/>
</dbReference>
<accession>A0A9P7S4R2</accession>
<evidence type="ECO:0000313" key="3">
    <source>
        <dbReference type="Proteomes" id="UP001049176"/>
    </source>
</evidence>
<reference evidence="2" key="1">
    <citation type="journal article" date="2021" name="Genome Biol. Evol.">
        <title>The assembled and annotated genome of the fairy-ring fungus Marasmius oreades.</title>
        <authorList>
            <person name="Hiltunen M."/>
            <person name="Ament-Velasquez S.L."/>
            <person name="Johannesson H."/>
        </authorList>
    </citation>
    <scope>NUCLEOTIDE SEQUENCE</scope>
    <source>
        <strain evidence="2">03SP1</strain>
    </source>
</reference>
<dbReference type="InterPro" id="IPR036691">
    <property type="entry name" value="Endo/exonu/phosph_ase_sf"/>
</dbReference>
<sequence>MEKQMEATSAHFITILERVEQNFEHVNNCVDDIQQFQTALNIYNAAFNNYTLASADLKTLESRCNSYVALIACLPSNNSSILHQQLQQITANIASVEQEVSNAHHHLQQVLPSNISSQPVLPISTSSHSLSSTMNTDTTALTPGVPSLSHQPTLPTDIPSTPMHHHALLQQPDLVDFDSQMANAENESEPSGNAAPSPRLHKSARHSKHLDATRSKVLHIPVPSSPLLKPSPIVNFQMQTPKNHARAKGRKVTGTRYDSSCMRGINLCILTIFVILHLISAVQCSPHLLSSLSLNTNGLGDFAQHCHIQDAIQTLHPCLISISETKSQHPVGHRLRLSNYNIYENPGIPTRNKKTSKWGVVLATRKDLHAEPLDLISRLHGHTCTVDLHLPGSNSSSV</sequence>
<gene>
    <name evidence="2" type="ORF">E1B28_005947</name>
</gene>
<evidence type="ECO:0000256" key="1">
    <source>
        <dbReference type="SAM" id="MobiDB-lite"/>
    </source>
</evidence>
<feature type="compositionally biased region" description="Basic residues" evidence="1">
    <location>
        <begin position="199"/>
        <end position="208"/>
    </location>
</feature>
<organism evidence="2 3">
    <name type="scientific">Marasmius oreades</name>
    <name type="common">fairy-ring Marasmius</name>
    <dbReference type="NCBI Taxonomy" id="181124"/>
    <lineage>
        <taxon>Eukaryota</taxon>
        <taxon>Fungi</taxon>
        <taxon>Dikarya</taxon>
        <taxon>Basidiomycota</taxon>
        <taxon>Agaricomycotina</taxon>
        <taxon>Agaricomycetes</taxon>
        <taxon>Agaricomycetidae</taxon>
        <taxon>Agaricales</taxon>
        <taxon>Marasmiineae</taxon>
        <taxon>Marasmiaceae</taxon>
        <taxon>Marasmius</taxon>
    </lineage>
</organism>
<dbReference type="EMBL" id="CM032183">
    <property type="protein sequence ID" value="KAG7095168.1"/>
    <property type="molecule type" value="Genomic_DNA"/>
</dbReference>
<keyword evidence="3" id="KW-1185">Reference proteome</keyword>
<dbReference type="AlphaFoldDB" id="A0A9P7S4R2"/>
<feature type="region of interest" description="Disordered" evidence="1">
    <location>
        <begin position="126"/>
        <end position="151"/>
    </location>
</feature>
<comment type="caution">
    <text evidence="2">The sequence shown here is derived from an EMBL/GenBank/DDBJ whole genome shotgun (WGS) entry which is preliminary data.</text>
</comment>
<feature type="region of interest" description="Disordered" evidence="1">
    <location>
        <begin position="183"/>
        <end position="213"/>
    </location>
</feature>